<organism evidence="2">
    <name type="scientific">marine sediment metagenome</name>
    <dbReference type="NCBI Taxonomy" id="412755"/>
    <lineage>
        <taxon>unclassified sequences</taxon>
        <taxon>metagenomes</taxon>
        <taxon>ecological metagenomes</taxon>
    </lineage>
</organism>
<keyword evidence="1" id="KW-0175">Coiled coil</keyword>
<comment type="caution">
    <text evidence="2">The sequence shown here is derived from an EMBL/GenBank/DDBJ whole genome shotgun (WGS) entry which is preliminary data.</text>
</comment>
<evidence type="ECO:0000256" key="1">
    <source>
        <dbReference type="SAM" id="Coils"/>
    </source>
</evidence>
<feature type="non-terminal residue" evidence="2">
    <location>
        <position position="1"/>
    </location>
</feature>
<protein>
    <submittedName>
        <fullName evidence="2">Uncharacterized protein</fullName>
    </submittedName>
</protein>
<sequence length="229" mass="26660">TIIEEKEGGVKEGTSIVPEPDVIDETGEVILPEIKGLEILKEGTYAVDLEKTISDMLLVIKKMEAQLESVLKLNADLEKDLEISKEIIVDLRAEKSHLEDKIARMEEEIPSKRELQIENDHLIEERNDAQNTIREMKLKIEKMQKEAVQYQKQIAGLKEDKKDIIIEIEYLDSKLNVVFEKNKYYQIEIDALRGEKLTHEEKIKSLEKELQETLEEKYRLFQELKGENP</sequence>
<accession>X1V0U9</accession>
<dbReference type="AlphaFoldDB" id="X1V0U9"/>
<reference evidence="2" key="1">
    <citation type="journal article" date="2014" name="Front. Microbiol.">
        <title>High frequency of phylogenetically diverse reductive dehalogenase-homologous genes in deep subseafloor sedimentary metagenomes.</title>
        <authorList>
            <person name="Kawai M."/>
            <person name="Futagami T."/>
            <person name="Toyoda A."/>
            <person name="Takaki Y."/>
            <person name="Nishi S."/>
            <person name="Hori S."/>
            <person name="Arai W."/>
            <person name="Tsubouchi T."/>
            <person name="Morono Y."/>
            <person name="Uchiyama I."/>
            <person name="Ito T."/>
            <person name="Fujiyama A."/>
            <person name="Inagaki F."/>
            <person name="Takami H."/>
        </authorList>
    </citation>
    <scope>NUCLEOTIDE SEQUENCE</scope>
    <source>
        <strain evidence="2">Expedition CK06-06</strain>
    </source>
</reference>
<proteinExistence type="predicted"/>
<dbReference type="EMBL" id="BARW01025181">
    <property type="protein sequence ID" value="GAJ05791.1"/>
    <property type="molecule type" value="Genomic_DNA"/>
</dbReference>
<name>X1V0U9_9ZZZZ</name>
<feature type="coiled-coil region" evidence="1">
    <location>
        <begin position="60"/>
        <end position="227"/>
    </location>
</feature>
<gene>
    <name evidence="2" type="ORF">S12H4_41336</name>
</gene>
<evidence type="ECO:0000313" key="2">
    <source>
        <dbReference type="EMBL" id="GAJ05791.1"/>
    </source>
</evidence>